<dbReference type="FunFam" id="2.60.40.10:FF:000032">
    <property type="entry name" value="palladin isoform X1"/>
    <property type="match status" value="1"/>
</dbReference>
<dbReference type="SMART" id="SM00409">
    <property type="entry name" value="IG"/>
    <property type="match status" value="2"/>
</dbReference>
<feature type="domain" description="Ig-like" evidence="7">
    <location>
        <begin position="48"/>
        <end position="126"/>
    </location>
</feature>
<dbReference type="Pfam" id="PF07679">
    <property type="entry name" value="I-set"/>
    <property type="match status" value="1"/>
</dbReference>
<dbReference type="GO" id="GO:0070593">
    <property type="term" value="P:dendrite self-avoidance"/>
    <property type="evidence" value="ECO:0000318"/>
    <property type="project" value="GO_Central"/>
</dbReference>
<feature type="domain" description="Ig-like" evidence="7">
    <location>
        <begin position="133"/>
        <end position="217"/>
    </location>
</feature>
<dbReference type="PANTHER" id="PTHR12231:SF253">
    <property type="entry name" value="DPR-INTERACTING PROTEIN ETA, ISOFORM B-RELATED"/>
    <property type="match status" value="1"/>
</dbReference>
<dbReference type="InterPro" id="IPR007110">
    <property type="entry name" value="Ig-like_dom"/>
</dbReference>
<proteinExistence type="inferred from homology"/>
<dbReference type="GO" id="GO:0007156">
    <property type="term" value="P:homophilic cell adhesion via plasma membrane adhesion molecules"/>
    <property type="evidence" value="ECO:0000318"/>
    <property type="project" value="GO_Central"/>
</dbReference>
<evidence type="ECO:0000259" key="7">
    <source>
        <dbReference type="PROSITE" id="PS50835"/>
    </source>
</evidence>
<dbReference type="Proteomes" id="UP000007266">
    <property type="component" value="Unassembled WGS sequence"/>
</dbReference>
<dbReference type="SMART" id="SM00408">
    <property type="entry name" value="IGc2"/>
    <property type="match status" value="2"/>
</dbReference>
<dbReference type="InterPro" id="IPR051170">
    <property type="entry name" value="Neural/epithelial_adhesion"/>
</dbReference>
<dbReference type="SUPFAM" id="SSF49265">
    <property type="entry name" value="Fibronectin type III"/>
    <property type="match status" value="1"/>
</dbReference>
<dbReference type="SUPFAM" id="SSF48726">
    <property type="entry name" value="Immunoglobulin"/>
    <property type="match status" value="3"/>
</dbReference>
<evidence type="ECO:0000256" key="1">
    <source>
        <dbReference type="ARBA" id="ARBA00009588"/>
    </source>
</evidence>
<keyword evidence="5" id="KW-0325">Glycoprotein</keyword>
<dbReference type="STRING" id="7070.A0A139W9G1"/>
<dbReference type="PROSITE" id="PS50835">
    <property type="entry name" value="IG_LIKE"/>
    <property type="match status" value="2"/>
</dbReference>
<name>A0A139W9G1_TRICA</name>
<sequence>MTLLITKTHSSDAGSYRCIATNNLLKKTKHSKIVDLTVSSTPLKTVEPTFLPLDILPNTTVLIGDNTNLYCAVTGWPIPTVQWLNNNSIVISNSSILQIRNATFDDAGVYTCLAYNSGGRTSRKFALEVHQKPYFNVTPISRIYPPARTVRLDCQAKGVPRPKITWLKNGEPLPSAARIKKHPSGLVISHTFTSDSGIYQCFAVNAAGKVWAAAQLIPTFVHTPSPPENVQCRPFDETSICLTWETPHNVSVKAYSIYCYYTGEGKCVIFLEILGIF</sequence>
<dbReference type="GO" id="GO:0030424">
    <property type="term" value="C:axon"/>
    <property type="evidence" value="ECO:0000318"/>
    <property type="project" value="GO_Central"/>
</dbReference>
<dbReference type="InterPro" id="IPR036116">
    <property type="entry name" value="FN3_sf"/>
</dbReference>
<comment type="similarity">
    <text evidence="1">Belongs to the immunoglobulin superfamily. DCC family.</text>
</comment>
<reference evidence="8 9" key="1">
    <citation type="journal article" date="2008" name="Nature">
        <title>The genome of the model beetle and pest Tribolium castaneum.</title>
        <authorList>
            <consortium name="Tribolium Genome Sequencing Consortium"/>
            <person name="Richards S."/>
            <person name="Gibbs R.A."/>
            <person name="Weinstock G.M."/>
            <person name="Brown S.J."/>
            <person name="Denell R."/>
            <person name="Beeman R.W."/>
            <person name="Gibbs R."/>
            <person name="Beeman R.W."/>
            <person name="Brown S.J."/>
            <person name="Bucher G."/>
            <person name="Friedrich M."/>
            <person name="Grimmelikhuijzen C.J."/>
            <person name="Klingler M."/>
            <person name="Lorenzen M."/>
            <person name="Richards S."/>
            <person name="Roth S."/>
            <person name="Schroder R."/>
            <person name="Tautz D."/>
            <person name="Zdobnov E.M."/>
            <person name="Muzny D."/>
            <person name="Gibbs R.A."/>
            <person name="Weinstock G.M."/>
            <person name="Attaway T."/>
            <person name="Bell S."/>
            <person name="Buhay C.J."/>
            <person name="Chandrabose M.N."/>
            <person name="Chavez D."/>
            <person name="Clerk-Blankenburg K.P."/>
            <person name="Cree A."/>
            <person name="Dao M."/>
            <person name="Davis C."/>
            <person name="Chacko J."/>
            <person name="Dinh H."/>
            <person name="Dugan-Rocha S."/>
            <person name="Fowler G."/>
            <person name="Garner T.T."/>
            <person name="Garnes J."/>
            <person name="Gnirke A."/>
            <person name="Hawes A."/>
            <person name="Hernandez J."/>
            <person name="Hines S."/>
            <person name="Holder M."/>
            <person name="Hume J."/>
            <person name="Jhangiani S.N."/>
            <person name="Joshi V."/>
            <person name="Khan Z.M."/>
            <person name="Jackson L."/>
            <person name="Kovar C."/>
            <person name="Kowis A."/>
            <person name="Lee S."/>
            <person name="Lewis L.R."/>
            <person name="Margolis J."/>
            <person name="Morgan M."/>
            <person name="Nazareth L.V."/>
            <person name="Nguyen N."/>
            <person name="Okwuonu G."/>
            <person name="Parker D."/>
            <person name="Richards S."/>
            <person name="Ruiz S.J."/>
            <person name="Santibanez J."/>
            <person name="Savard J."/>
            <person name="Scherer S.E."/>
            <person name="Schneider B."/>
            <person name="Sodergren E."/>
            <person name="Tautz D."/>
            <person name="Vattahil S."/>
            <person name="Villasana D."/>
            <person name="White C.S."/>
            <person name="Wright R."/>
            <person name="Park Y."/>
            <person name="Beeman R.W."/>
            <person name="Lord J."/>
            <person name="Oppert B."/>
            <person name="Lorenzen M."/>
            <person name="Brown S."/>
            <person name="Wang L."/>
            <person name="Savard J."/>
            <person name="Tautz D."/>
            <person name="Richards S."/>
            <person name="Weinstock G."/>
            <person name="Gibbs R.A."/>
            <person name="Liu Y."/>
            <person name="Worley K."/>
            <person name="Weinstock G."/>
            <person name="Elsik C.G."/>
            <person name="Reese J.T."/>
            <person name="Elhaik E."/>
            <person name="Landan G."/>
            <person name="Graur D."/>
            <person name="Arensburger P."/>
            <person name="Atkinson P."/>
            <person name="Beeman R.W."/>
            <person name="Beidler J."/>
            <person name="Brown S.J."/>
            <person name="Demuth J.P."/>
            <person name="Drury D.W."/>
            <person name="Du Y.Z."/>
            <person name="Fujiwara H."/>
            <person name="Lorenzen M."/>
            <person name="Maselli V."/>
            <person name="Osanai M."/>
            <person name="Park Y."/>
            <person name="Robertson H.M."/>
            <person name="Tu Z."/>
            <person name="Wang J.J."/>
            <person name="Wang S."/>
            <person name="Richards S."/>
            <person name="Song H."/>
            <person name="Zhang L."/>
            <person name="Sodergren E."/>
            <person name="Werner D."/>
            <person name="Stanke M."/>
            <person name="Morgenstern B."/>
            <person name="Solovyev V."/>
            <person name="Kosarev P."/>
            <person name="Brown G."/>
            <person name="Chen H.C."/>
            <person name="Ermolaeva O."/>
            <person name="Hlavina W."/>
            <person name="Kapustin Y."/>
            <person name="Kiryutin B."/>
            <person name="Kitts P."/>
            <person name="Maglott D."/>
            <person name="Pruitt K."/>
            <person name="Sapojnikov V."/>
            <person name="Souvorov A."/>
            <person name="Mackey A.J."/>
            <person name="Waterhouse R.M."/>
            <person name="Wyder S."/>
            <person name="Zdobnov E.M."/>
            <person name="Zdobnov E.M."/>
            <person name="Wyder S."/>
            <person name="Kriventseva E.V."/>
            <person name="Kadowaki T."/>
            <person name="Bork P."/>
            <person name="Aranda M."/>
            <person name="Bao R."/>
            <person name="Beermann A."/>
            <person name="Berns N."/>
            <person name="Bolognesi R."/>
            <person name="Bonneton F."/>
            <person name="Bopp D."/>
            <person name="Brown S.J."/>
            <person name="Bucher G."/>
            <person name="Butts T."/>
            <person name="Chaumot A."/>
            <person name="Denell R.E."/>
            <person name="Ferrier D.E."/>
            <person name="Friedrich M."/>
            <person name="Gordon C.M."/>
            <person name="Jindra M."/>
            <person name="Klingler M."/>
            <person name="Lan Q."/>
            <person name="Lattorff H.M."/>
            <person name="Laudet V."/>
            <person name="von Levetsow C."/>
            <person name="Liu Z."/>
            <person name="Lutz R."/>
            <person name="Lynch J.A."/>
            <person name="da Fonseca R.N."/>
            <person name="Posnien N."/>
            <person name="Reuter R."/>
            <person name="Roth S."/>
            <person name="Savard J."/>
            <person name="Schinko J.B."/>
            <person name="Schmitt C."/>
            <person name="Schoppmeier M."/>
            <person name="Schroder R."/>
            <person name="Shippy T.D."/>
            <person name="Simonnet F."/>
            <person name="Marques-Souza H."/>
            <person name="Tautz D."/>
            <person name="Tomoyasu Y."/>
            <person name="Trauner J."/>
            <person name="Van der Zee M."/>
            <person name="Vervoort M."/>
            <person name="Wittkopp N."/>
            <person name="Wimmer E.A."/>
            <person name="Yang X."/>
            <person name="Jones A.K."/>
            <person name="Sattelle D.B."/>
            <person name="Ebert P.R."/>
            <person name="Nelson D."/>
            <person name="Scott J.G."/>
            <person name="Beeman R.W."/>
            <person name="Muthukrishnan S."/>
            <person name="Kramer K.J."/>
            <person name="Arakane Y."/>
            <person name="Beeman R.W."/>
            <person name="Zhu Q."/>
            <person name="Hogenkamp D."/>
            <person name="Dixit R."/>
            <person name="Oppert B."/>
            <person name="Jiang H."/>
            <person name="Zou Z."/>
            <person name="Marshall J."/>
            <person name="Elpidina E."/>
            <person name="Vinokurov K."/>
            <person name="Oppert C."/>
            <person name="Zou Z."/>
            <person name="Evans J."/>
            <person name="Lu Z."/>
            <person name="Zhao P."/>
            <person name="Sumathipala N."/>
            <person name="Altincicek B."/>
            <person name="Vilcinskas A."/>
            <person name="Williams M."/>
            <person name="Hultmark D."/>
            <person name="Hetru C."/>
            <person name="Jiang H."/>
            <person name="Grimmelikhuijzen C.J."/>
            <person name="Hauser F."/>
            <person name="Cazzamali G."/>
            <person name="Williamson M."/>
            <person name="Park Y."/>
            <person name="Li B."/>
            <person name="Tanaka Y."/>
            <person name="Predel R."/>
            <person name="Neupert S."/>
            <person name="Schachtner J."/>
            <person name="Verleyen P."/>
            <person name="Raible F."/>
            <person name="Bork P."/>
            <person name="Friedrich M."/>
            <person name="Walden K.K."/>
            <person name="Robertson H.M."/>
            <person name="Angeli S."/>
            <person name="Foret S."/>
            <person name="Bucher G."/>
            <person name="Schuetz S."/>
            <person name="Maleszka R."/>
            <person name="Wimmer E.A."/>
            <person name="Beeman R.W."/>
            <person name="Lorenzen M."/>
            <person name="Tomoyasu Y."/>
            <person name="Miller S.C."/>
            <person name="Grossmann D."/>
            <person name="Bucher G."/>
        </authorList>
    </citation>
    <scope>NUCLEOTIDE SEQUENCE [LARGE SCALE GENOMIC DNA]</scope>
    <source>
        <strain evidence="8 9">Georgia GA2</strain>
    </source>
</reference>
<dbReference type="EMBL" id="KQ972285">
    <property type="protein sequence ID" value="KYB24561.1"/>
    <property type="molecule type" value="Genomic_DNA"/>
</dbReference>
<keyword evidence="9" id="KW-1185">Reference proteome</keyword>
<evidence type="ECO:0000256" key="4">
    <source>
        <dbReference type="ARBA" id="ARBA00023157"/>
    </source>
</evidence>
<evidence type="ECO:0000256" key="2">
    <source>
        <dbReference type="ARBA" id="ARBA00022729"/>
    </source>
</evidence>
<evidence type="ECO:0000256" key="5">
    <source>
        <dbReference type="ARBA" id="ARBA00023180"/>
    </source>
</evidence>
<reference evidence="8 9" key="2">
    <citation type="journal article" date="2010" name="Nucleic Acids Res.">
        <title>BeetleBase in 2010: revisions to provide comprehensive genomic information for Tribolium castaneum.</title>
        <authorList>
            <person name="Kim H.S."/>
            <person name="Murphy T."/>
            <person name="Xia J."/>
            <person name="Caragea D."/>
            <person name="Park Y."/>
            <person name="Beeman R.W."/>
            <person name="Lorenzen M.D."/>
            <person name="Butcher S."/>
            <person name="Manak J.R."/>
            <person name="Brown S.J."/>
        </authorList>
    </citation>
    <scope>NUCLEOTIDE SEQUENCE [LARGE SCALE GENOMIC DNA]</scope>
    <source>
        <strain evidence="8 9">Georgia GA2</strain>
    </source>
</reference>
<dbReference type="GO" id="GO:0005886">
    <property type="term" value="C:plasma membrane"/>
    <property type="evidence" value="ECO:0000318"/>
    <property type="project" value="GO_Central"/>
</dbReference>
<keyword evidence="6" id="KW-0393">Immunoglobulin domain</keyword>
<keyword evidence="3" id="KW-0677">Repeat</keyword>
<dbReference type="Pfam" id="PF13927">
    <property type="entry name" value="Ig_3"/>
    <property type="match status" value="1"/>
</dbReference>
<protein>
    <submittedName>
        <fullName evidence="8">Neuroglian-like Protein</fullName>
    </submittedName>
</protein>
<dbReference type="GO" id="GO:0098632">
    <property type="term" value="F:cell-cell adhesion mediator activity"/>
    <property type="evidence" value="ECO:0000318"/>
    <property type="project" value="GO_Central"/>
</dbReference>
<evidence type="ECO:0000313" key="8">
    <source>
        <dbReference type="EMBL" id="KYB24561.1"/>
    </source>
</evidence>
<evidence type="ECO:0000256" key="3">
    <source>
        <dbReference type="ARBA" id="ARBA00022737"/>
    </source>
</evidence>
<dbReference type="InterPro" id="IPR013098">
    <property type="entry name" value="Ig_I-set"/>
</dbReference>
<dbReference type="InterPro" id="IPR003599">
    <property type="entry name" value="Ig_sub"/>
</dbReference>
<dbReference type="Gene3D" id="2.60.40.10">
    <property type="entry name" value="Immunoglobulins"/>
    <property type="match status" value="4"/>
</dbReference>
<dbReference type="AlphaFoldDB" id="A0A139W9G1"/>
<evidence type="ECO:0000313" key="9">
    <source>
        <dbReference type="Proteomes" id="UP000007266"/>
    </source>
</evidence>
<dbReference type="OMA" id="PMESLIC"/>
<accession>A0A139W9G1</accession>
<dbReference type="FunFam" id="2.60.40.10:FF:000299">
    <property type="entry name" value="protogenin isoform X2"/>
    <property type="match status" value="1"/>
</dbReference>
<dbReference type="InParanoid" id="A0A139W9G1"/>
<gene>
    <name evidence="8" type="primary">AUGUSTUS-3.0.2_31782</name>
    <name evidence="8" type="ORF">TcasGA2_TC031782</name>
</gene>
<dbReference type="InterPro" id="IPR013783">
    <property type="entry name" value="Ig-like_fold"/>
</dbReference>
<keyword evidence="2" id="KW-0732">Signal</keyword>
<dbReference type="InterPro" id="IPR036179">
    <property type="entry name" value="Ig-like_dom_sf"/>
</dbReference>
<evidence type="ECO:0000256" key="6">
    <source>
        <dbReference type="ARBA" id="ARBA00023319"/>
    </source>
</evidence>
<organism evidence="8 9">
    <name type="scientific">Tribolium castaneum</name>
    <name type="common">Red flour beetle</name>
    <dbReference type="NCBI Taxonomy" id="7070"/>
    <lineage>
        <taxon>Eukaryota</taxon>
        <taxon>Metazoa</taxon>
        <taxon>Ecdysozoa</taxon>
        <taxon>Arthropoda</taxon>
        <taxon>Hexapoda</taxon>
        <taxon>Insecta</taxon>
        <taxon>Pterygota</taxon>
        <taxon>Neoptera</taxon>
        <taxon>Endopterygota</taxon>
        <taxon>Coleoptera</taxon>
        <taxon>Polyphaga</taxon>
        <taxon>Cucujiformia</taxon>
        <taxon>Tenebrionidae</taxon>
        <taxon>Tenebrionidae incertae sedis</taxon>
        <taxon>Tribolium</taxon>
    </lineage>
</organism>
<dbReference type="PANTHER" id="PTHR12231">
    <property type="entry name" value="CTX-RELATED TYPE I TRANSMEMBRANE PROTEIN"/>
    <property type="match status" value="1"/>
</dbReference>
<keyword evidence="4" id="KW-1015">Disulfide bond</keyword>
<dbReference type="GO" id="GO:0007411">
    <property type="term" value="P:axon guidance"/>
    <property type="evidence" value="ECO:0000318"/>
    <property type="project" value="GO_Central"/>
</dbReference>
<dbReference type="InterPro" id="IPR003598">
    <property type="entry name" value="Ig_sub2"/>
</dbReference>